<feature type="region of interest" description="Disordered" evidence="1">
    <location>
        <begin position="566"/>
        <end position="636"/>
    </location>
</feature>
<accession>A0ABQ4F3S4</accession>
<name>A0ABQ4F3S4_9ACTN</name>
<reference evidence="4 5" key="1">
    <citation type="submission" date="2021-01" db="EMBL/GenBank/DDBJ databases">
        <title>Whole genome shotgun sequence of Plantactinospora mayteni NBRC 109088.</title>
        <authorList>
            <person name="Komaki H."/>
            <person name="Tamura T."/>
        </authorList>
    </citation>
    <scope>NUCLEOTIDE SEQUENCE [LARGE SCALE GENOMIC DNA]</scope>
    <source>
        <strain evidence="4 5">NBRC 109088</strain>
    </source>
</reference>
<feature type="transmembrane region" description="Helical" evidence="2">
    <location>
        <begin position="294"/>
        <end position="315"/>
    </location>
</feature>
<keyword evidence="5" id="KW-1185">Reference proteome</keyword>
<dbReference type="SUPFAM" id="SSF51735">
    <property type="entry name" value="NAD(P)-binding Rossmann-fold domains"/>
    <property type="match status" value="2"/>
</dbReference>
<evidence type="ECO:0000313" key="5">
    <source>
        <dbReference type="Proteomes" id="UP000621500"/>
    </source>
</evidence>
<dbReference type="Proteomes" id="UP000621500">
    <property type="component" value="Unassembled WGS sequence"/>
</dbReference>
<keyword evidence="2" id="KW-0812">Transmembrane</keyword>
<comment type="caution">
    <text evidence="4">The sequence shown here is derived from an EMBL/GenBank/DDBJ whole genome shotgun (WGS) entry which is preliminary data.</text>
</comment>
<keyword evidence="2" id="KW-0472">Membrane</keyword>
<proteinExistence type="predicted"/>
<feature type="compositionally biased region" description="Low complexity" evidence="1">
    <location>
        <begin position="613"/>
        <end position="624"/>
    </location>
</feature>
<dbReference type="InterPro" id="IPR050721">
    <property type="entry name" value="Trk_Ktr_HKT_K-transport"/>
</dbReference>
<dbReference type="InterPro" id="IPR036291">
    <property type="entry name" value="NAD(P)-bd_dom_sf"/>
</dbReference>
<sequence length="636" mass="66453">MFNVSGDAVPRFVVWGANALAQRLVGELMNTYSAHVTVIVPSASADQAPEIAELVPEDGDPALRPAMIVAPRLNQEVFRQAGIENAAAVALVDRDDVANVDAALIAREVSPTVRLVVRLFNPVLGDGITTMLGDCGVLSGSEFAAPAFVAAALGNDTPTYVRLADELLMAAPRADLADRPDDVLCGLAITEGRAEPVRLPADEDAADLVLVRAPSSQPRPVRRRRPHPMRATRLLFGRNLRLALLALAGVLATGTATLALTREDTSLLQAGYLAVLTALGGADADTGASVAEKAVAVLLVVTGVALIPTVTALIVDVIVNARLALAAGGLTEPVSGHVIVVGLGNIGARVVRELHDFGLDVVAIDRVEHARGVSVARELRIPVLIRDANNAEALRAASVETCRALLVLTTDDVTNLETALIGRAVHQQAQRGNGGAGEAKLRVVLRLFDEGFAQRVKRAFGIDHSRSVSYLAAPAFAAAMMGREVVGAISVGRRVLLVAELPVGAGSELEGRLCPDVSRPGEVRLIAVRTGRVGQTLWSLPDRRPLVRTDRLLVVATRAGLAGLLSRTAASPDPPPLVEPIPLRLLSAAARPRPRPPVDSGTTPEPPAGPVDSAAAPEPSAGPADRPPPQPERTAE</sequence>
<dbReference type="PANTHER" id="PTHR43833">
    <property type="entry name" value="POTASSIUM CHANNEL PROTEIN 2-RELATED-RELATED"/>
    <property type="match status" value="1"/>
</dbReference>
<feature type="compositionally biased region" description="Low complexity" evidence="1">
    <location>
        <begin position="580"/>
        <end position="591"/>
    </location>
</feature>
<feature type="transmembrane region" description="Helical" evidence="2">
    <location>
        <begin position="266"/>
        <end position="282"/>
    </location>
</feature>
<dbReference type="Pfam" id="PF02254">
    <property type="entry name" value="TrkA_N"/>
    <property type="match status" value="2"/>
</dbReference>
<feature type="transmembrane region" description="Helical" evidence="2">
    <location>
        <begin position="240"/>
        <end position="260"/>
    </location>
</feature>
<organism evidence="4 5">
    <name type="scientific">Plantactinospora mayteni</name>
    <dbReference type="NCBI Taxonomy" id="566021"/>
    <lineage>
        <taxon>Bacteria</taxon>
        <taxon>Bacillati</taxon>
        <taxon>Actinomycetota</taxon>
        <taxon>Actinomycetes</taxon>
        <taxon>Micromonosporales</taxon>
        <taxon>Micromonosporaceae</taxon>
        <taxon>Plantactinospora</taxon>
    </lineage>
</organism>
<dbReference type="PROSITE" id="PS51201">
    <property type="entry name" value="RCK_N"/>
    <property type="match status" value="1"/>
</dbReference>
<evidence type="ECO:0000259" key="3">
    <source>
        <dbReference type="PROSITE" id="PS51201"/>
    </source>
</evidence>
<evidence type="ECO:0000313" key="4">
    <source>
        <dbReference type="EMBL" id="GIH01550.1"/>
    </source>
</evidence>
<dbReference type="EMBL" id="BONX01000074">
    <property type="protein sequence ID" value="GIH01550.1"/>
    <property type="molecule type" value="Genomic_DNA"/>
</dbReference>
<dbReference type="InterPro" id="IPR003148">
    <property type="entry name" value="RCK_N"/>
</dbReference>
<protein>
    <submittedName>
        <fullName evidence="4">Potassium transporter TrkA</fullName>
    </submittedName>
</protein>
<feature type="domain" description="RCK N-terminal" evidence="3">
    <location>
        <begin position="335"/>
        <end position="466"/>
    </location>
</feature>
<dbReference type="Gene3D" id="3.40.50.720">
    <property type="entry name" value="NAD(P)-binding Rossmann-like Domain"/>
    <property type="match status" value="2"/>
</dbReference>
<evidence type="ECO:0000256" key="2">
    <source>
        <dbReference type="SAM" id="Phobius"/>
    </source>
</evidence>
<feature type="compositionally biased region" description="Pro residues" evidence="1">
    <location>
        <begin position="625"/>
        <end position="636"/>
    </location>
</feature>
<gene>
    <name evidence="4" type="ORF">Pma05_81220</name>
</gene>
<dbReference type="PANTHER" id="PTHR43833:SF11">
    <property type="entry name" value="VOLTAGE-GATED POTASSIUM CHANNEL KCH"/>
    <property type="match status" value="1"/>
</dbReference>
<keyword evidence="2" id="KW-1133">Transmembrane helix</keyword>
<evidence type="ECO:0000256" key="1">
    <source>
        <dbReference type="SAM" id="MobiDB-lite"/>
    </source>
</evidence>